<evidence type="ECO:0000259" key="4">
    <source>
        <dbReference type="Pfam" id="PF03328"/>
    </source>
</evidence>
<keyword evidence="2" id="KW-0479">Metal-binding</keyword>
<dbReference type="PANTHER" id="PTHR30502">
    <property type="entry name" value="2-KETO-3-DEOXY-L-RHAMNONATE ALDOLASE"/>
    <property type="match status" value="1"/>
</dbReference>
<feature type="domain" description="HpcH/HpaI aldolase/citrate lyase" evidence="4">
    <location>
        <begin position="17"/>
        <end position="170"/>
    </location>
</feature>
<dbReference type="Pfam" id="PF03328">
    <property type="entry name" value="HpcH_HpaI"/>
    <property type="match status" value="1"/>
</dbReference>
<dbReference type="SUPFAM" id="SSF51621">
    <property type="entry name" value="Phosphoenolpyruvate/pyruvate domain"/>
    <property type="match status" value="1"/>
</dbReference>
<evidence type="ECO:0000313" key="6">
    <source>
        <dbReference type="Proteomes" id="UP000529783"/>
    </source>
</evidence>
<dbReference type="InterPro" id="IPR040442">
    <property type="entry name" value="Pyrv_kinase-like_dom_sf"/>
</dbReference>
<evidence type="ECO:0000256" key="2">
    <source>
        <dbReference type="ARBA" id="ARBA00022723"/>
    </source>
</evidence>
<sequence length="231" mass="24929">MATTEYGIGLVTTDTGPLLLNHVRLAGLPFLVLDAEHTGLTPARCAEAVRALSMSDTRVCVRVPDGSPATLAEFVNTGAAEIVLPRVLCMADIEEAAAALRYAPEGLRSRAPSAANGYGESWEVPALSVIIETVDAVDAAAKIAASDLICRAWLGLADLRGDLARQRPDEPLDEIVDELLRTFADRDLVVPVARPEAAAEMYRRGARSCYLYWDKYLHRVLGEFRAPAVRG</sequence>
<evidence type="ECO:0000313" key="5">
    <source>
        <dbReference type="EMBL" id="NYD44635.1"/>
    </source>
</evidence>
<evidence type="ECO:0000256" key="3">
    <source>
        <dbReference type="ARBA" id="ARBA00023239"/>
    </source>
</evidence>
<proteinExistence type="inferred from homology"/>
<dbReference type="GO" id="GO:0005737">
    <property type="term" value="C:cytoplasm"/>
    <property type="evidence" value="ECO:0007669"/>
    <property type="project" value="TreeGrafter"/>
</dbReference>
<dbReference type="GO" id="GO:0016832">
    <property type="term" value="F:aldehyde-lyase activity"/>
    <property type="evidence" value="ECO:0007669"/>
    <property type="project" value="TreeGrafter"/>
</dbReference>
<dbReference type="Gene3D" id="3.20.20.60">
    <property type="entry name" value="Phosphoenolpyruvate-binding domains"/>
    <property type="match status" value="1"/>
</dbReference>
<dbReference type="EMBL" id="JACCBA010000001">
    <property type="protein sequence ID" value="NYD44635.1"/>
    <property type="molecule type" value="Genomic_DNA"/>
</dbReference>
<organism evidence="5 6">
    <name type="scientific">Actinomadura luteofluorescens</name>
    <dbReference type="NCBI Taxonomy" id="46163"/>
    <lineage>
        <taxon>Bacteria</taxon>
        <taxon>Bacillati</taxon>
        <taxon>Actinomycetota</taxon>
        <taxon>Actinomycetes</taxon>
        <taxon>Streptosporangiales</taxon>
        <taxon>Thermomonosporaceae</taxon>
        <taxon>Actinomadura</taxon>
    </lineage>
</organism>
<reference evidence="5 6" key="1">
    <citation type="submission" date="2020-07" db="EMBL/GenBank/DDBJ databases">
        <title>Sequencing the genomes of 1000 actinobacteria strains.</title>
        <authorList>
            <person name="Klenk H.-P."/>
        </authorList>
    </citation>
    <scope>NUCLEOTIDE SEQUENCE [LARGE SCALE GENOMIC DNA]</scope>
    <source>
        <strain evidence="5 6">DSM 40398</strain>
    </source>
</reference>
<accession>A0A7Y9JD77</accession>
<dbReference type="RefSeq" id="WP_179842189.1">
    <property type="nucleotide sequence ID" value="NZ_JACCBA010000001.1"/>
</dbReference>
<dbReference type="InterPro" id="IPR005000">
    <property type="entry name" value="Aldolase/citrate-lyase_domain"/>
</dbReference>
<dbReference type="GO" id="GO:0046872">
    <property type="term" value="F:metal ion binding"/>
    <property type="evidence" value="ECO:0007669"/>
    <property type="project" value="UniProtKB-KW"/>
</dbReference>
<name>A0A7Y9JD77_9ACTN</name>
<comment type="similarity">
    <text evidence="1">Belongs to the HpcH/HpaI aldolase family.</text>
</comment>
<gene>
    <name evidence="5" type="ORF">BJY14_000618</name>
</gene>
<dbReference type="InterPro" id="IPR050251">
    <property type="entry name" value="HpcH-HpaI_aldolase"/>
</dbReference>
<keyword evidence="3" id="KW-0456">Lyase</keyword>
<comment type="caution">
    <text evidence="5">The sequence shown here is derived from an EMBL/GenBank/DDBJ whole genome shotgun (WGS) entry which is preliminary data.</text>
</comment>
<protein>
    <submittedName>
        <fullName evidence="5">2-keto-3-deoxy-L-rhamnonate aldolase RhmA</fullName>
    </submittedName>
</protein>
<dbReference type="AlphaFoldDB" id="A0A7Y9JD77"/>
<dbReference type="InterPro" id="IPR015813">
    <property type="entry name" value="Pyrv/PenolPyrv_kinase-like_dom"/>
</dbReference>
<keyword evidence="6" id="KW-1185">Reference proteome</keyword>
<dbReference type="PANTHER" id="PTHR30502:SF0">
    <property type="entry name" value="PHOSPHOENOLPYRUVATE CARBOXYLASE FAMILY PROTEIN"/>
    <property type="match status" value="1"/>
</dbReference>
<evidence type="ECO:0000256" key="1">
    <source>
        <dbReference type="ARBA" id="ARBA00005568"/>
    </source>
</evidence>
<dbReference type="Proteomes" id="UP000529783">
    <property type="component" value="Unassembled WGS sequence"/>
</dbReference>